<evidence type="ECO:0000313" key="3">
    <source>
        <dbReference type="Proteomes" id="UP000664521"/>
    </source>
</evidence>
<protein>
    <submittedName>
        <fullName evidence="2">Uncharacterized protein</fullName>
    </submittedName>
</protein>
<dbReference type="EMBL" id="CAJPDS010000095">
    <property type="protein sequence ID" value="CAF9936831.1"/>
    <property type="molecule type" value="Genomic_DNA"/>
</dbReference>
<feature type="compositionally biased region" description="Polar residues" evidence="1">
    <location>
        <begin position="261"/>
        <end position="274"/>
    </location>
</feature>
<feature type="region of interest" description="Disordered" evidence="1">
    <location>
        <begin position="72"/>
        <end position="312"/>
    </location>
</feature>
<evidence type="ECO:0000256" key="1">
    <source>
        <dbReference type="SAM" id="MobiDB-lite"/>
    </source>
</evidence>
<keyword evidence="3" id="KW-1185">Reference proteome</keyword>
<dbReference type="AlphaFoldDB" id="A0A8H3GBN7"/>
<accession>A0A8H3GBN7</accession>
<proteinExistence type="predicted"/>
<feature type="compositionally biased region" description="Basic and acidic residues" evidence="1">
    <location>
        <begin position="250"/>
        <end position="260"/>
    </location>
</feature>
<dbReference type="OrthoDB" id="5371646at2759"/>
<feature type="compositionally biased region" description="Polar residues" evidence="1">
    <location>
        <begin position="296"/>
        <end position="312"/>
    </location>
</feature>
<dbReference type="Proteomes" id="UP000664521">
    <property type="component" value="Unassembled WGS sequence"/>
</dbReference>
<organism evidence="2 3">
    <name type="scientific">Heterodermia speciosa</name>
    <dbReference type="NCBI Taxonomy" id="116794"/>
    <lineage>
        <taxon>Eukaryota</taxon>
        <taxon>Fungi</taxon>
        <taxon>Dikarya</taxon>
        <taxon>Ascomycota</taxon>
        <taxon>Pezizomycotina</taxon>
        <taxon>Lecanoromycetes</taxon>
        <taxon>OSLEUM clade</taxon>
        <taxon>Lecanoromycetidae</taxon>
        <taxon>Caliciales</taxon>
        <taxon>Physciaceae</taxon>
        <taxon>Heterodermia</taxon>
    </lineage>
</organism>
<sequence length="312" mass="33232">MSAFSEQPFTEYEERYFLAEILKASNIPAAHLLGFIEQLGVQPLWNEIALPNGRSLSACQRAFTRLRSRQGFLAPMRPPGAPEQQSLPLPKPRKRTSAGDLSTPSNTTPGFSSFPSVNSPSPAHGLPNVTSGGGKLQKKRGRPSKAEYDLKVAEAAARGEVYPPPKKIKTPKTPADEAVAAAILGAPDDGGLPSNSTPFDVKKSTPKTKAANAPQTALEATASAANALGQSSRAAGPETQSTEMAPPESRSARTQEHTARSETNPNEQQQSTPQGELLPKAQNEPFPKAQNDPFPTAQNEPYQTPYQQASSA</sequence>
<feature type="compositionally biased region" description="Low complexity" evidence="1">
    <location>
        <begin position="213"/>
        <end position="227"/>
    </location>
</feature>
<feature type="compositionally biased region" description="Low complexity" evidence="1">
    <location>
        <begin position="109"/>
        <end position="122"/>
    </location>
</feature>
<gene>
    <name evidence="2" type="ORF">HETSPECPRED_010461</name>
</gene>
<feature type="compositionally biased region" description="Polar residues" evidence="1">
    <location>
        <begin position="228"/>
        <end position="243"/>
    </location>
</feature>
<feature type="compositionally biased region" description="Polar residues" evidence="1">
    <location>
        <begin position="99"/>
        <end position="108"/>
    </location>
</feature>
<evidence type="ECO:0000313" key="2">
    <source>
        <dbReference type="EMBL" id="CAF9936831.1"/>
    </source>
</evidence>
<name>A0A8H3GBN7_9LECA</name>
<comment type="caution">
    <text evidence="2">The sequence shown here is derived from an EMBL/GenBank/DDBJ whole genome shotgun (WGS) entry which is preliminary data.</text>
</comment>
<reference evidence="2" key="1">
    <citation type="submission" date="2021-03" db="EMBL/GenBank/DDBJ databases">
        <authorList>
            <person name="Tagirdzhanova G."/>
        </authorList>
    </citation>
    <scope>NUCLEOTIDE SEQUENCE</scope>
</reference>